<organism evidence="2 3">
    <name type="scientific">Anaerovibrio slackiae</name>
    <dbReference type="NCBI Taxonomy" id="2652309"/>
    <lineage>
        <taxon>Bacteria</taxon>
        <taxon>Bacillati</taxon>
        <taxon>Bacillota</taxon>
        <taxon>Negativicutes</taxon>
        <taxon>Selenomonadales</taxon>
        <taxon>Selenomonadaceae</taxon>
        <taxon>Anaerovibrio</taxon>
    </lineage>
</organism>
<gene>
    <name evidence="2" type="ORF">FYJ84_01020</name>
</gene>
<dbReference type="GeneID" id="96777488"/>
<accession>A0A6I2UD07</accession>
<dbReference type="AlphaFoldDB" id="A0A6I2UD07"/>
<evidence type="ECO:0000313" key="3">
    <source>
        <dbReference type="Proteomes" id="UP000433181"/>
    </source>
</evidence>
<proteinExistence type="predicted"/>
<dbReference type="InterPro" id="IPR001173">
    <property type="entry name" value="Glyco_trans_2-like"/>
</dbReference>
<dbReference type="EMBL" id="VUNR01000002">
    <property type="protein sequence ID" value="MSU07580.1"/>
    <property type="molecule type" value="Genomic_DNA"/>
</dbReference>
<evidence type="ECO:0000259" key="1">
    <source>
        <dbReference type="Pfam" id="PF00535"/>
    </source>
</evidence>
<dbReference type="InterPro" id="IPR029044">
    <property type="entry name" value="Nucleotide-diphossugar_trans"/>
</dbReference>
<dbReference type="Gene3D" id="3.90.550.10">
    <property type="entry name" value="Spore Coat Polysaccharide Biosynthesis Protein SpsA, Chain A"/>
    <property type="match status" value="1"/>
</dbReference>
<keyword evidence="2" id="KW-0808">Transferase</keyword>
<dbReference type="SUPFAM" id="SSF53448">
    <property type="entry name" value="Nucleotide-diphospho-sugar transferases"/>
    <property type="match status" value="1"/>
</dbReference>
<sequence>MYKVAIVIPTCNAGREFANLLAEIARQSLPIDYKLVIDSTSADGTADVAGNHGWQVRIIPQAEFSHGGTRQMAVELLPKDIEIVVFLTQDVRLPDRYSLEKLLGAFVDDREAQVAAAYGRQVPHEGASIYAAVDREFNYPAVSRTKSMADSRELGIKTTFLSDSFAAYRVQDLLKIGGFPKINICEDMYVAGRLLLAGKRIAYVAEAIARHSHEPKLKDMWCRYREMGRFQKENPWIGESFGRAGGEGVRLVKYQAGRVYKEKGIIGIGKILSMDLVRFLAYKAGMYITEI</sequence>
<name>A0A6I2UD07_9FIRM</name>
<dbReference type="GO" id="GO:0016740">
    <property type="term" value="F:transferase activity"/>
    <property type="evidence" value="ECO:0007669"/>
    <property type="project" value="UniProtKB-KW"/>
</dbReference>
<protein>
    <submittedName>
        <fullName evidence="2">Glycosyltransferase family 2 protein</fullName>
    </submittedName>
</protein>
<keyword evidence="3" id="KW-1185">Reference proteome</keyword>
<dbReference type="Proteomes" id="UP000433181">
    <property type="component" value="Unassembled WGS sequence"/>
</dbReference>
<comment type="caution">
    <text evidence="2">The sequence shown here is derived from an EMBL/GenBank/DDBJ whole genome shotgun (WGS) entry which is preliminary data.</text>
</comment>
<feature type="domain" description="Glycosyltransferase 2-like" evidence="1">
    <location>
        <begin position="6"/>
        <end position="174"/>
    </location>
</feature>
<evidence type="ECO:0000313" key="2">
    <source>
        <dbReference type="EMBL" id="MSU07580.1"/>
    </source>
</evidence>
<dbReference type="RefSeq" id="WP_154405268.1">
    <property type="nucleotide sequence ID" value="NZ_VUNR01000002.1"/>
</dbReference>
<dbReference type="GO" id="GO:0044010">
    <property type="term" value="P:single-species biofilm formation"/>
    <property type="evidence" value="ECO:0007669"/>
    <property type="project" value="TreeGrafter"/>
</dbReference>
<dbReference type="InterPro" id="IPR050834">
    <property type="entry name" value="Glycosyltransf_2"/>
</dbReference>
<dbReference type="PANTHER" id="PTHR43685:SF13">
    <property type="entry name" value="O ANTIGEN BIOSYNTHESIS RHAMNOSYLTRANSFERASE RFBN"/>
    <property type="match status" value="1"/>
</dbReference>
<dbReference type="CDD" id="cd00761">
    <property type="entry name" value="Glyco_tranf_GTA_type"/>
    <property type="match status" value="1"/>
</dbReference>
<reference evidence="2 3" key="1">
    <citation type="submission" date="2019-08" db="EMBL/GenBank/DDBJ databases">
        <title>In-depth cultivation of the pig gut microbiome towards novel bacterial diversity and tailored functional studies.</title>
        <authorList>
            <person name="Wylensek D."/>
            <person name="Hitch T.C.A."/>
            <person name="Clavel T."/>
        </authorList>
    </citation>
    <scope>NUCLEOTIDE SEQUENCE [LARGE SCALE GENOMIC DNA]</scope>
    <source>
        <strain evidence="2 3">WCA-693-APC-5D-A</strain>
    </source>
</reference>
<dbReference type="PANTHER" id="PTHR43685">
    <property type="entry name" value="GLYCOSYLTRANSFERASE"/>
    <property type="match status" value="1"/>
</dbReference>
<dbReference type="Pfam" id="PF00535">
    <property type="entry name" value="Glycos_transf_2"/>
    <property type="match status" value="1"/>
</dbReference>